<dbReference type="PANTHER" id="PTHR24198">
    <property type="entry name" value="ANKYRIN REPEAT AND PROTEIN KINASE DOMAIN-CONTAINING PROTEIN"/>
    <property type="match status" value="1"/>
</dbReference>
<feature type="repeat" description="ANK" evidence="3">
    <location>
        <begin position="1660"/>
        <end position="1692"/>
    </location>
</feature>
<feature type="coiled-coil region" evidence="4">
    <location>
        <begin position="152"/>
        <end position="179"/>
    </location>
</feature>
<dbReference type="PROSITE" id="PS50297">
    <property type="entry name" value="ANK_REP_REGION"/>
    <property type="match status" value="9"/>
</dbReference>
<feature type="repeat" description="ANK" evidence="3">
    <location>
        <begin position="1490"/>
        <end position="1522"/>
    </location>
</feature>
<dbReference type="Pfam" id="PF24883">
    <property type="entry name" value="NPHP3_N"/>
    <property type="match status" value="1"/>
</dbReference>
<dbReference type="PANTHER" id="PTHR24198:SF165">
    <property type="entry name" value="ANKYRIN REPEAT-CONTAINING PROTEIN-RELATED"/>
    <property type="match status" value="1"/>
</dbReference>
<dbReference type="SUPFAM" id="SSF52540">
    <property type="entry name" value="P-loop containing nucleoside triphosphate hydrolases"/>
    <property type="match status" value="1"/>
</dbReference>
<sequence length="2016" mass="223112">MEVLGIASSIAGLISLADVIAFKVSKYYTLVKGSQSEIRALLIEVQSLYGVLNSLKLLATCLEDGQQPLANIPQLDHFQTCRQNLDYLKKSLSKLDLDSVTKLTVLKIKLLWPFKATETKELVERIARNKRDLADALTADGLTALLNALSTQADLAEAVEDVQMRLQKMAEEKGENEQDERKKAVFKWCSVVTPYEKHRKAKSLRHPNTVTWFFESPEFKKWALEPNSGIWLYGIPGAGKTILTSAVIEEAKMLAATKPDHAIAYFYVEYRLPETQLLSNILGSLIRQLCASSEDAFEELESFYRECNEKSKHPVLPTCEQLGDLLSRISRCFECVMIVIDGLDESSDPQERSSTLQLLSTLTAPEIGTIKIVFTSRDEIDIRRNFEAFEGMSIAARSNDLELYVAAVIELRIKNKSLRMRDPALKEIIINGIVTKANGMFQWAKCQLDYLCTLSTDKERRSALETLPADLFETYTRILNRVARSTPGNRRLVERTLRWIKFAHYPMKIEAIATAVAVEIGSRSIDEDDISDRDSILKWCSSLVTHDEKAGILSFSHFTVEEFLTDKKLLEIPELQDFYLDESESERILAKACLTFLQYPEFWHWDLKDSKTIREMADEVLFLNYSCEWWLRHAEYGEIGDDKTYIELTRRLFNPQKSSNFVLWLHIWWAEHGPYNLETPKAAPTLNIAAALQLEHICRWLLDEHSCDVNFDDAIVGTPLICAIRGVGYGTNPIKEEVVRLLLSHGADGDINFGELDSLDGRNDDTLPRKVIRTPMSLTLDIASRDVECCCAVFRRLLEANCISSCADSAVWRSYVIRRVPGPPRGDSWLPPPPPPPPPQGYAVGRPARIRRPSNASSHISESHSEDVPEQMLVALFRDTLKHPDSISLDHESRSKMISYITTHGNETSDLELVSTLATREDLNDFPSITTDQAISAAECGQTHVIKTYVEKGVDPEILYECIPSAADSGHAGMVKLLLDYCPREKAALAKVVEEAFILAAKANYCDVVEVILKYGIDVNIVVNHNDFRLNLRRGSAIAFAILYGNLETVDFLLSITGINLSILTEGLNLLHLALRARSRRSELVDRILSKGIDPLTNQVGKDEMSTLHSFLGADNPLEQQDVELLKRLVSAGCNLKAVDKLGNSLLHTVLKRRNIQTVPEEIIEMLIEDGNMKNLPDKMGQLPLQLAVRNRAESEIIRMLIPEDTSLWNFKERHVFSVLHSAVYPDNTLPKPPTIRHRPPPPLLGPNQNTLSMTRSMVPPPPPPPPTAFRPAPGNLSDDKDMLRILDVLLEKDDIDINVLDSQGNTPLMIATSNCDDQSSETRALIIKRFLDRGADVNCTNAARWTALHHVASNGFGSGIREIFKFNPNLELLNENGFTPLHQAIFQGRTACVRLWIDQANAEGPRTEAFVKALEARTSRGLSPLHIAALHNRVDIIQLLHDTGRLGGVNVPGSIDKVSPLHLAAVMGHIATMTILIQYGADLNAKAIVGNTPLHFAADRGAVSAARHLIDSGALADLENDDGMKPWMIAEMQNHTELKFALEVAARIETQANDKNDESTELVVLAGANRVGSGDIDVPMLSTLFRIAPMKSKPATLLDAVTSGTDAEVLAFLATGSDPNEAMGRDEAAPLHIACHRGYTAVVELLLDYGACVDVVDRADNQPLHCAASDGRLDVVEVLLEHGGSLTARNMDMQIPLHLAAEHGWLDVVKMLLKASRTTVITIGTDGKVISDTARHDGMSPHLELRDKEGYTPLLVSLYGEHTDVARYLIQQGANIHAVDICGVGCMFYAGDASDKAFFELLVSHGLDVDQSAPGGSTPLSHVAARLRNQDEATAIALYLIENGASVSPKPRYNLSPLVFACGSGSVELVKELMKRMTMEEINTSSVSLGTPMYQAAFRGRPEVVKVLLDAGVDCEVKHFGETPFQAAVREGHSDVVAIFKASFGRCEGERSDDAEGDGCKEDVDGSIDSTSKSEMASKFEDLGSGSRIEELDDDNNIEAKESNGEALPPYSPKP</sequence>
<feature type="repeat" description="ANK" evidence="3">
    <location>
        <begin position="1627"/>
        <end position="1659"/>
    </location>
</feature>
<organism evidence="7 8">
    <name type="scientific">Cadophora malorum</name>
    <dbReference type="NCBI Taxonomy" id="108018"/>
    <lineage>
        <taxon>Eukaryota</taxon>
        <taxon>Fungi</taxon>
        <taxon>Dikarya</taxon>
        <taxon>Ascomycota</taxon>
        <taxon>Pezizomycotina</taxon>
        <taxon>Leotiomycetes</taxon>
        <taxon>Helotiales</taxon>
        <taxon>Ploettnerulaceae</taxon>
        <taxon>Cadophora</taxon>
    </lineage>
</organism>
<evidence type="ECO:0000313" key="7">
    <source>
        <dbReference type="EMBL" id="KAG4418636.1"/>
    </source>
</evidence>
<dbReference type="PRINTS" id="PR01415">
    <property type="entry name" value="ANKYRIN"/>
</dbReference>
<evidence type="ECO:0000256" key="3">
    <source>
        <dbReference type="PROSITE-ProRule" id="PRU00023"/>
    </source>
</evidence>
<evidence type="ECO:0000313" key="8">
    <source>
        <dbReference type="Proteomes" id="UP000664132"/>
    </source>
</evidence>
<feature type="repeat" description="ANK" evidence="3">
    <location>
        <begin position="1693"/>
        <end position="1715"/>
    </location>
</feature>
<feature type="compositionally biased region" description="Basic and acidic residues" evidence="5">
    <location>
        <begin position="1950"/>
        <end position="1965"/>
    </location>
</feature>
<reference evidence="7" key="1">
    <citation type="submission" date="2021-02" db="EMBL/GenBank/DDBJ databases">
        <title>Genome sequence Cadophora malorum strain M34.</title>
        <authorList>
            <person name="Stefanovic E."/>
            <person name="Vu D."/>
            <person name="Scully C."/>
            <person name="Dijksterhuis J."/>
            <person name="Roader J."/>
            <person name="Houbraken J."/>
        </authorList>
    </citation>
    <scope>NUCLEOTIDE SEQUENCE</scope>
    <source>
        <strain evidence="7">M34</strain>
    </source>
</reference>
<dbReference type="InterPro" id="IPR027417">
    <property type="entry name" value="P-loop_NTPase"/>
</dbReference>
<protein>
    <recommendedName>
        <fullName evidence="6">Nephrocystin 3-like N-terminal domain-containing protein</fullName>
    </recommendedName>
</protein>
<name>A0A8H7TFQ3_9HELO</name>
<dbReference type="SMART" id="SM00248">
    <property type="entry name" value="ANK"/>
    <property type="match status" value="23"/>
</dbReference>
<feature type="repeat" description="ANK" evidence="3">
    <location>
        <begin position="1889"/>
        <end position="1921"/>
    </location>
</feature>
<feature type="repeat" description="ANK" evidence="3">
    <location>
        <begin position="1421"/>
        <end position="1445"/>
    </location>
</feature>
<feature type="region of interest" description="Disordered" evidence="5">
    <location>
        <begin position="1950"/>
        <end position="2016"/>
    </location>
</feature>
<dbReference type="Gene3D" id="1.25.40.20">
    <property type="entry name" value="Ankyrin repeat-containing domain"/>
    <property type="match status" value="6"/>
</dbReference>
<keyword evidence="2 3" id="KW-0040">ANK repeat</keyword>
<dbReference type="InterPro" id="IPR036770">
    <property type="entry name" value="Ankyrin_rpt-contain_sf"/>
</dbReference>
<gene>
    <name evidence="7" type="ORF">IFR04_008261</name>
</gene>
<feature type="domain" description="Nephrocystin 3-like N-terminal" evidence="6">
    <location>
        <begin position="208"/>
        <end position="377"/>
    </location>
</feature>
<keyword evidence="1" id="KW-0677">Repeat</keyword>
<feature type="compositionally biased region" description="Pro residues" evidence="5">
    <location>
        <begin position="1259"/>
        <end position="1269"/>
    </location>
</feature>
<dbReference type="InterPro" id="IPR056884">
    <property type="entry name" value="NPHP3-like_N"/>
</dbReference>
<feature type="repeat" description="ANK" evidence="3">
    <location>
        <begin position="1304"/>
        <end position="1343"/>
    </location>
</feature>
<dbReference type="Proteomes" id="UP000664132">
    <property type="component" value="Unassembled WGS sequence"/>
</dbReference>
<feature type="region of interest" description="Disordered" evidence="5">
    <location>
        <begin position="1255"/>
        <end position="1277"/>
    </location>
</feature>
<keyword evidence="8" id="KW-1185">Reference proteome</keyword>
<dbReference type="Pfam" id="PF12796">
    <property type="entry name" value="Ank_2"/>
    <property type="match status" value="6"/>
</dbReference>
<dbReference type="PROSITE" id="PS50088">
    <property type="entry name" value="ANK_REPEAT"/>
    <property type="match status" value="9"/>
</dbReference>
<feature type="compositionally biased region" description="Pro residues" evidence="5">
    <location>
        <begin position="830"/>
        <end position="840"/>
    </location>
</feature>
<evidence type="ECO:0000256" key="4">
    <source>
        <dbReference type="SAM" id="Coils"/>
    </source>
</evidence>
<evidence type="ECO:0000256" key="5">
    <source>
        <dbReference type="SAM" id="MobiDB-lite"/>
    </source>
</evidence>
<feature type="repeat" description="ANK" evidence="3">
    <location>
        <begin position="1457"/>
        <end position="1489"/>
    </location>
</feature>
<accession>A0A8H7TFQ3</accession>
<dbReference type="EMBL" id="JAFJYH010000124">
    <property type="protein sequence ID" value="KAG4418636.1"/>
    <property type="molecule type" value="Genomic_DNA"/>
</dbReference>
<evidence type="ECO:0000256" key="1">
    <source>
        <dbReference type="ARBA" id="ARBA00022737"/>
    </source>
</evidence>
<feature type="repeat" description="ANK" evidence="3">
    <location>
        <begin position="1750"/>
        <end position="1782"/>
    </location>
</feature>
<dbReference type="Gene3D" id="3.40.50.300">
    <property type="entry name" value="P-loop containing nucleotide triphosphate hydrolases"/>
    <property type="match status" value="1"/>
</dbReference>
<feature type="region of interest" description="Disordered" evidence="5">
    <location>
        <begin position="824"/>
        <end position="846"/>
    </location>
</feature>
<evidence type="ECO:0000259" key="6">
    <source>
        <dbReference type="Pfam" id="PF24883"/>
    </source>
</evidence>
<proteinExistence type="predicted"/>
<comment type="caution">
    <text evidence="7">The sequence shown here is derived from an EMBL/GenBank/DDBJ whole genome shotgun (WGS) entry which is preliminary data.</text>
</comment>
<dbReference type="SUPFAM" id="SSF48403">
    <property type="entry name" value="Ankyrin repeat"/>
    <property type="match status" value="4"/>
</dbReference>
<dbReference type="InterPro" id="IPR002110">
    <property type="entry name" value="Ankyrin_rpt"/>
</dbReference>
<evidence type="ECO:0000256" key="2">
    <source>
        <dbReference type="ARBA" id="ARBA00023043"/>
    </source>
</evidence>
<dbReference type="Pfam" id="PF00023">
    <property type="entry name" value="Ank"/>
    <property type="match status" value="1"/>
</dbReference>
<keyword evidence="4" id="KW-0175">Coiled coil</keyword>
<dbReference type="OrthoDB" id="1577640at2759"/>